<protein>
    <submittedName>
        <fullName evidence="2">Uncharacterized protein</fullName>
    </submittedName>
</protein>
<feature type="compositionally biased region" description="Low complexity" evidence="1">
    <location>
        <begin position="25"/>
        <end position="34"/>
    </location>
</feature>
<evidence type="ECO:0000313" key="3">
    <source>
        <dbReference type="Proteomes" id="UP000604046"/>
    </source>
</evidence>
<gene>
    <name evidence="2" type="ORF">SNAT2548_LOCUS3398</name>
</gene>
<dbReference type="EMBL" id="CAJNDS010000207">
    <property type="protein sequence ID" value="CAE7028257.1"/>
    <property type="molecule type" value="Genomic_DNA"/>
</dbReference>
<feature type="region of interest" description="Disordered" evidence="1">
    <location>
        <begin position="17"/>
        <end position="46"/>
    </location>
</feature>
<keyword evidence="3" id="KW-1185">Reference proteome</keyword>
<organism evidence="2 3">
    <name type="scientific">Symbiodinium natans</name>
    <dbReference type="NCBI Taxonomy" id="878477"/>
    <lineage>
        <taxon>Eukaryota</taxon>
        <taxon>Sar</taxon>
        <taxon>Alveolata</taxon>
        <taxon>Dinophyceae</taxon>
        <taxon>Suessiales</taxon>
        <taxon>Symbiodiniaceae</taxon>
        <taxon>Symbiodinium</taxon>
    </lineage>
</organism>
<sequence>MATCTCVTQMDPPPLLQSIQKRQSTESVTESTESMGLSTDLGAPSDELLRKSTDHSAFRMVAPRMPGILDECASLGARSMPLQALRTRTLRTTPTNRSRVAASMPIEALQRSMMCSTSGMELFHRRDSVVCSEPPPASPSSPHFQELDDVTRIMSGMSNDFEVDEDGLLHLDGEDDLVKKVSSRFSLEALDEGATQTSSGLWKDPEQGVIIVDWDDTLFATTWLAAKSEFKSWQKMWVSGAAPKLSEEDARDLAELDKAARAFLCAASALGKVVCVTLSRKPWQHNTMKAFMPELAKAWEDAGVEVIYASEVMLRRYSSGGGECRHASGPGLVEQEVILMGQSIKKKEMAMRRVINKAYGTGSWKNVVSIGDGEAEFNALRDISFKHTNPTSGVTGSQKRFRMKAVQMLDSPACSELTTQLQILQAWMPALMHLDDDFFLTLSDGEEDILAMHNRLLERLEFQN</sequence>
<dbReference type="OrthoDB" id="413486at2759"/>
<dbReference type="PANTHER" id="PTHR38899:SF1">
    <property type="entry name" value="PROTEIN KINASE"/>
    <property type="match status" value="1"/>
</dbReference>
<comment type="caution">
    <text evidence="2">The sequence shown here is derived from an EMBL/GenBank/DDBJ whole genome shotgun (WGS) entry which is preliminary data.</text>
</comment>
<dbReference type="Proteomes" id="UP000604046">
    <property type="component" value="Unassembled WGS sequence"/>
</dbReference>
<reference evidence="2" key="1">
    <citation type="submission" date="2021-02" db="EMBL/GenBank/DDBJ databases">
        <authorList>
            <person name="Dougan E. K."/>
            <person name="Rhodes N."/>
            <person name="Thang M."/>
            <person name="Chan C."/>
        </authorList>
    </citation>
    <scope>NUCLEOTIDE SEQUENCE</scope>
</reference>
<evidence type="ECO:0000256" key="1">
    <source>
        <dbReference type="SAM" id="MobiDB-lite"/>
    </source>
</evidence>
<proteinExistence type="predicted"/>
<accession>A0A812ICQ0</accession>
<dbReference type="AlphaFoldDB" id="A0A812ICQ0"/>
<dbReference type="PANTHER" id="PTHR38899">
    <property type="entry name" value="DOMAIN OOKINETE PROTEIN, PUTATIVE-RELATED"/>
    <property type="match status" value="1"/>
</dbReference>
<evidence type="ECO:0000313" key="2">
    <source>
        <dbReference type="EMBL" id="CAE7028257.1"/>
    </source>
</evidence>
<name>A0A812ICQ0_9DINO</name>